<dbReference type="PROSITE" id="PS51770">
    <property type="entry name" value="HOTDOG_ACOT"/>
    <property type="match status" value="2"/>
</dbReference>
<evidence type="ECO:0000313" key="6">
    <source>
        <dbReference type="EMBL" id="EDW12555.2"/>
    </source>
</evidence>
<dbReference type="eggNOG" id="KOG2763">
    <property type="taxonomic scope" value="Eukaryota"/>
</dbReference>
<feature type="domain" description="HotDog ACOT-type" evidence="5">
    <location>
        <begin position="307"/>
        <end position="419"/>
    </location>
</feature>
<comment type="similarity">
    <text evidence="1">Belongs to the acyl coenzyme A hydrolase family.</text>
</comment>
<dbReference type="Gene3D" id="3.10.129.10">
    <property type="entry name" value="Hotdog Thioesterase"/>
    <property type="match status" value="2"/>
</dbReference>
<evidence type="ECO:0000256" key="4">
    <source>
        <dbReference type="ARBA" id="ARBA00022946"/>
    </source>
</evidence>
<dbReference type="KEGG" id="dmo:Dmoj_GI17734"/>
<dbReference type="InterPro" id="IPR033120">
    <property type="entry name" value="HOTDOG_ACOT"/>
</dbReference>
<evidence type="ECO:0000256" key="2">
    <source>
        <dbReference type="ARBA" id="ARBA00022737"/>
    </source>
</evidence>
<reference evidence="6 7" key="1">
    <citation type="journal article" date="2007" name="Nature">
        <title>Evolution of genes and genomes on the Drosophila phylogeny.</title>
        <authorList>
            <consortium name="Drosophila 12 Genomes Consortium"/>
            <person name="Clark A.G."/>
            <person name="Eisen M.B."/>
            <person name="Smith D.R."/>
            <person name="Bergman C.M."/>
            <person name="Oliver B."/>
            <person name="Markow T.A."/>
            <person name="Kaufman T.C."/>
            <person name="Kellis M."/>
            <person name="Gelbart W."/>
            <person name="Iyer V.N."/>
            <person name="Pollard D.A."/>
            <person name="Sackton T.B."/>
            <person name="Larracuente A.M."/>
            <person name="Singh N.D."/>
            <person name="Abad J.P."/>
            <person name="Abt D.N."/>
            <person name="Adryan B."/>
            <person name="Aguade M."/>
            <person name="Akashi H."/>
            <person name="Anderson W.W."/>
            <person name="Aquadro C.F."/>
            <person name="Ardell D.H."/>
            <person name="Arguello R."/>
            <person name="Artieri C.G."/>
            <person name="Barbash D.A."/>
            <person name="Barker D."/>
            <person name="Barsanti P."/>
            <person name="Batterham P."/>
            <person name="Batzoglou S."/>
            <person name="Begun D."/>
            <person name="Bhutkar A."/>
            <person name="Blanco E."/>
            <person name="Bosak S.A."/>
            <person name="Bradley R.K."/>
            <person name="Brand A.D."/>
            <person name="Brent M.R."/>
            <person name="Brooks A.N."/>
            <person name="Brown R.H."/>
            <person name="Butlin R.K."/>
            <person name="Caggese C."/>
            <person name="Calvi B.R."/>
            <person name="Bernardo de Carvalho A."/>
            <person name="Caspi A."/>
            <person name="Castrezana S."/>
            <person name="Celniker S.E."/>
            <person name="Chang J.L."/>
            <person name="Chapple C."/>
            <person name="Chatterji S."/>
            <person name="Chinwalla A."/>
            <person name="Civetta A."/>
            <person name="Clifton S.W."/>
            <person name="Comeron J.M."/>
            <person name="Costello J.C."/>
            <person name="Coyne J.A."/>
            <person name="Daub J."/>
            <person name="David R.G."/>
            <person name="Delcher A.L."/>
            <person name="Delehaunty K."/>
            <person name="Do C.B."/>
            <person name="Ebling H."/>
            <person name="Edwards K."/>
            <person name="Eickbush T."/>
            <person name="Evans J.D."/>
            <person name="Filipski A."/>
            <person name="Findeiss S."/>
            <person name="Freyhult E."/>
            <person name="Fulton L."/>
            <person name="Fulton R."/>
            <person name="Garcia A.C."/>
            <person name="Gardiner A."/>
            <person name="Garfield D.A."/>
            <person name="Garvin B.E."/>
            <person name="Gibson G."/>
            <person name="Gilbert D."/>
            <person name="Gnerre S."/>
            <person name="Godfrey J."/>
            <person name="Good R."/>
            <person name="Gotea V."/>
            <person name="Gravely B."/>
            <person name="Greenberg A.J."/>
            <person name="Griffiths-Jones S."/>
            <person name="Gross S."/>
            <person name="Guigo R."/>
            <person name="Gustafson E.A."/>
            <person name="Haerty W."/>
            <person name="Hahn M.W."/>
            <person name="Halligan D.L."/>
            <person name="Halpern A.L."/>
            <person name="Halter G.M."/>
            <person name="Han M.V."/>
            <person name="Heger A."/>
            <person name="Hillier L."/>
            <person name="Hinrichs A.S."/>
            <person name="Holmes I."/>
            <person name="Hoskins R.A."/>
            <person name="Hubisz M.J."/>
            <person name="Hultmark D."/>
            <person name="Huntley M.A."/>
            <person name="Jaffe D.B."/>
            <person name="Jagadeeshan S."/>
            <person name="Jeck W.R."/>
            <person name="Johnson J."/>
            <person name="Jones C.D."/>
            <person name="Jordan W.C."/>
            <person name="Karpen G.H."/>
            <person name="Kataoka E."/>
            <person name="Keightley P.D."/>
            <person name="Kheradpour P."/>
            <person name="Kirkness E.F."/>
            <person name="Koerich L.B."/>
            <person name="Kristiansen K."/>
            <person name="Kudrna D."/>
            <person name="Kulathinal R.J."/>
            <person name="Kumar S."/>
            <person name="Kwok R."/>
            <person name="Lander E."/>
            <person name="Langley C.H."/>
            <person name="Lapoint R."/>
            <person name="Lazzaro B.P."/>
            <person name="Lee S.J."/>
            <person name="Levesque L."/>
            <person name="Li R."/>
            <person name="Lin C.F."/>
            <person name="Lin M.F."/>
            <person name="Lindblad-Toh K."/>
            <person name="Llopart A."/>
            <person name="Long M."/>
            <person name="Low L."/>
            <person name="Lozovsky E."/>
            <person name="Lu J."/>
            <person name="Luo M."/>
            <person name="Machado C.A."/>
            <person name="Makalowski W."/>
            <person name="Marzo M."/>
            <person name="Matsuda M."/>
            <person name="Matzkin L."/>
            <person name="McAllister B."/>
            <person name="McBride C.S."/>
            <person name="McKernan B."/>
            <person name="McKernan K."/>
            <person name="Mendez-Lago M."/>
            <person name="Minx P."/>
            <person name="Mollenhauer M.U."/>
            <person name="Montooth K."/>
            <person name="Mount S.M."/>
            <person name="Mu X."/>
            <person name="Myers E."/>
            <person name="Negre B."/>
            <person name="Newfeld S."/>
            <person name="Nielsen R."/>
            <person name="Noor M.A."/>
            <person name="O'Grady P."/>
            <person name="Pachter L."/>
            <person name="Papaceit M."/>
            <person name="Parisi M.J."/>
            <person name="Parisi M."/>
            <person name="Parts L."/>
            <person name="Pedersen J.S."/>
            <person name="Pesole G."/>
            <person name="Phillippy A.M."/>
            <person name="Ponting C.P."/>
            <person name="Pop M."/>
            <person name="Porcelli D."/>
            <person name="Powell J.R."/>
            <person name="Prohaska S."/>
            <person name="Pruitt K."/>
            <person name="Puig M."/>
            <person name="Quesneville H."/>
            <person name="Ram K.R."/>
            <person name="Rand D."/>
            <person name="Rasmussen M.D."/>
            <person name="Reed L.K."/>
            <person name="Reenan R."/>
            <person name="Reily A."/>
            <person name="Remington K.A."/>
            <person name="Rieger T.T."/>
            <person name="Ritchie M.G."/>
            <person name="Robin C."/>
            <person name="Rogers Y.H."/>
            <person name="Rohde C."/>
            <person name="Rozas J."/>
            <person name="Rubenfield M.J."/>
            <person name="Ruiz A."/>
            <person name="Russo S."/>
            <person name="Salzberg S.L."/>
            <person name="Sanchez-Gracia A."/>
            <person name="Saranga D.J."/>
            <person name="Sato H."/>
            <person name="Schaeffer S.W."/>
            <person name="Schatz M.C."/>
            <person name="Schlenke T."/>
            <person name="Schwartz R."/>
            <person name="Segarra C."/>
            <person name="Singh R.S."/>
            <person name="Sirot L."/>
            <person name="Sirota M."/>
            <person name="Sisneros N.B."/>
            <person name="Smith C.D."/>
            <person name="Smith T.F."/>
            <person name="Spieth J."/>
            <person name="Stage D.E."/>
            <person name="Stark A."/>
            <person name="Stephan W."/>
            <person name="Strausberg R.L."/>
            <person name="Strempel S."/>
            <person name="Sturgill D."/>
            <person name="Sutton G."/>
            <person name="Sutton G.G."/>
            <person name="Tao W."/>
            <person name="Teichmann S."/>
            <person name="Tobari Y.N."/>
            <person name="Tomimura Y."/>
            <person name="Tsolas J.M."/>
            <person name="Valente V.L."/>
            <person name="Venter E."/>
            <person name="Venter J.C."/>
            <person name="Vicario S."/>
            <person name="Vieira F.G."/>
            <person name="Vilella A.J."/>
            <person name="Villasante A."/>
            <person name="Walenz B."/>
            <person name="Wang J."/>
            <person name="Wasserman M."/>
            <person name="Watts T."/>
            <person name="Wilson D."/>
            <person name="Wilson R.K."/>
            <person name="Wing R.A."/>
            <person name="Wolfner M.F."/>
            <person name="Wong A."/>
            <person name="Wong G.K."/>
            <person name="Wu C.I."/>
            <person name="Wu G."/>
            <person name="Yamamoto D."/>
            <person name="Yang H.P."/>
            <person name="Yang S.P."/>
            <person name="Yorke J.A."/>
            <person name="Yoshida K."/>
            <person name="Zdobnov E."/>
            <person name="Zhang P."/>
            <person name="Zhang Y."/>
            <person name="Zimin A.V."/>
            <person name="Baldwin J."/>
            <person name="Abdouelleil A."/>
            <person name="Abdulkadir J."/>
            <person name="Abebe A."/>
            <person name="Abera B."/>
            <person name="Abreu J."/>
            <person name="Acer S.C."/>
            <person name="Aftuck L."/>
            <person name="Alexander A."/>
            <person name="An P."/>
            <person name="Anderson E."/>
            <person name="Anderson S."/>
            <person name="Arachi H."/>
            <person name="Azer M."/>
            <person name="Bachantsang P."/>
            <person name="Barry A."/>
            <person name="Bayul T."/>
            <person name="Berlin A."/>
            <person name="Bessette D."/>
            <person name="Bloom T."/>
            <person name="Blye J."/>
            <person name="Boguslavskiy L."/>
            <person name="Bonnet C."/>
            <person name="Boukhgalter B."/>
            <person name="Bourzgui I."/>
            <person name="Brown A."/>
            <person name="Cahill P."/>
            <person name="Channer S."/>
            <person name="Cheshatsang Y."/>
            <person name="Chuda L."/>
            <person name="Citroen M."/>
            <person name="Collymore A."/>
            <person name="Cooke P."/>
            <person name="Costello M."/>
            <person name="D'Aco K."/>
            <person name="Daza R."/>
            <person name="De Haan G."/>
            <person name="DeGray S."/>
            <person name="DeMaso C."/>
            <person name="Dhargay N."/>
            <person name="Dooley K."/>
            <person name="Dooley E."/>
            <person name="Doricent M."/>
            <person name="Dorje P."/>
            <person name="Dorjee K."/>
            <person name="Dupes A."/>
            <person name="Elong R."/>
            <person name="Falk J."/>
            <person name="Farina A."/>
            <person name="Faro S."/>
            <person name="Ferguson D."/>
            <person name="Fisher S."/>
            <person name="Foley C.D."/>
            <person name="Franke A."/>
            <person name="Friedrich D."/>
            <person name="Gadbois L."/>
            <person name="Gearin G."/>
            <person name="Gearin C.R."/>
            <person name="Giannoukos G."/>
            <person name="Goode T."/>
            <person name="Graham J."/>
            <person name="Grandbois E."/>
            <person name="Grewal S."/>
            <person name="Gyaltsen K."/>
            <person name="Hafez N."/>
            <person name="Hagos B."/>
            <person name="Hall J."/>
            <person name="Henson C."/>
            <person name="Hollinger A."/>
            <person name="Honan T."/>
            <person name="Huard M.D."/>
            <person name="Hughes L."/>
            <person name="Hurhula B."/>
            <person name="Husby M.E."/>
            <person name="Kamat A."/>
            <person name="Kanga B."/>
            <person name="Kashin S."/>
            <person name="Khazanovich D."/>
            <person name="Kisner P."/>
            <person name="Lance K."/>
            <person name="Lara M."/>
            <person name="Lee W."/>
            <person name="Lennon N."/>
            <person name="Letendre F."/>
            <person name="LeVine R."/>
            <person name="Lipovsky A."/>
            <person name="Liu X."/>
            <person name="Liu J."/>
            <person name="Liu S."/>
            <person name="Lokyitsang T."/>
            <person name="Lokyitsang Y."/>
            <person name="Lubonja R."/>
            <person name="Lui A."/>
            <person name="MacDonald P."/>
            <person name="Magnisalis V."/>
            <person name="Maru K."/>
            <person name="Matthews C."/>
            <person name="McCusker W."/>
            <person name="McDonough S."/>
            <person name="Mehta T."/>
            <person name="Meldrim J."/>
            <person name="Meneus L."/>
            <person name="Mihai O."/>
            <person name="Mihalev A."/>
            <person name="Mihova T."/>
            <person name="Mittelman R."/>
            <person name="Mlenga V."/>
            <person name="Montmayeur A."/>
            <person name="Mulrain L."/>
            <person name="Navidi A."/>
            <person name="Naylor J."/>
            <person name="Negash T."/>
            <person name="Nguyen T."/>
            <person name="Nguyen N."/>
            <person name="Nicol R."/>
            <person name="Norbu C."/>
            <person name="Norbu N."/>
            <person name="Novod N."/>
            <person name="O'Neill B."/>
            <person name="Osman S."/>
            <person name="Markiewicz E."/>
            <person name="Oyono O.L."/>
            <person name="Patti C."/>
            <person name="Phunkhang P."/>
            <person name="Pierre F."/>
            <person name="Priest M."/>
            <person name="Raghuraman S."/>
            <person name="Rege F."/>
            <person name="Reyes R."/>
            <person name="Rise C."/>
            <person name="Rogov P."/>
            <person name="Ross K."/>
            <person name="Ryan E."/>
            <person name="Settipalli S."/>
            <person name="Shea T."/>
            <person name="Sherpa N."/>
            <person name="Shi L."/>
            <person name="Shih D."/>
            <person name="Sparrow T."/>
            <person name="Spaulding J."/>
            <person name="Stalker J."/>
            <person name="Stange-Thomann N."/>
            <person name="Stavropoulos S."/>
            <person name="Stone C."/>
            <person name="Strader C."/>
            <person name="Tesfaye S."/>
            <person name="Thomson T."/>
            <person name="Thoulutsang Y."/>
            <person name="Thoulutsang D."/>
            <person name="Topham K."/>
            <person name="Topping I."/>
            <person name="Tsamla T."/>
            <person name="Vassiliev H."/>
            <person name="Vo A."/>
            <person name="Wangchuk T."/>
            <person name="Wangdi T."/>
            <person name="Weiand M."/>
            <person name="Wilkinson J."/>
            <person name="Wilson A."/>
            <person name="Yadav S."/>
            <person name="Young G."/>
            <person name="Yu Q."/>
            <person name="Zembek L."/>
            <person name="Zhong D."/>
            <person name="Zimmer A."/>
            <person name="Zwirko Z."/>
            <person name="Jaffe D.B."/>
            <person name="Alvarez P."/>
            <person name="Brockman W."/>
            <person name="Butler J."/>
            <person name="Chin C."/>
            <person name="Gnerre S."/>
            <person name="Grabherr M."/>
            <person name="Kleber M."/>
            <person name="Mauceli E."/>
            <person name="MacCallum I."/>
        </authorList>
    </citation>
    <scope>NUCLEOTIDE SEQUENCE [LARGE SCALE GENOMIC DNA]</scope>
    <source>
        <strain evidence="7">Tucson 15081-1352.22</strain>
    </source>
</reference>
<dbReference type="InterPro" id="IPR029069">
    <property type="entry name" value="HotDog_dom_sf"/>
</dbReference>
<evidence type="ECO:0000256" key="3">
    <source>
        <dbReference type="ARBA" id="ARBA00022801"/>
    </source>
</evidence>
<dbReference type="Proteomes" id="UP000009192">
    <property type="component" value="Unassembled WGS sequence"/>
</dbReference>
<keyword evidence="4" id="KW-0809">Transit peptide</keyword>
<gene>
    <name evidence="6" type="primary">Dmoj\GI17734</name>
    <name evidence="6" type="ORF">Dmoj_GI17734</name>
</gene>
<feature type="domain" description="HotDog ACOT-type" evidence="5">
    <location>
        <begin position="102"/>
        <end position="227"/>
    </location>
</feature>
<name>B4KJV2_DROMO</name>
<dbReference type="GO" id="GO:0006637">
    <property type="term" value="P:acyl-CoA metabolic process"/>
    <property type="evidence" value="ECO:0007669"/>
    <property type="project" value="TreeGrafter"/>
</dbReference>
<keyword evidence="2" id="KW-0677">Repeat</keyword>
<keyword evidence="7" id="KW-1185">Reference proteome</keyword>
<dbReference type="SMR" id="B4KJV2"/>
<dbReference type="GO" id="GO:0005739">
    <property type="term" value="C:mitochondrion"/>
    <property type="evidence" value="ECO:0007669"/>
    <property type="project" value="TreeGrafter"/>
</dbReference>
<dbReference type="GO" id="GO:0047617">
    <property type="term" value="F:fatty acyl-CoA hydrolase activity"/>
    <property type="evidence" value="ECO:0007669"/>
    <property type="project" value="TreeGrafter"/>
</dbReference>
<evidence type="ECO:0000256" key="1">
    <source>
        <dbReference type="ARBA" id="ARBA00010458"/>
    </source>
</evidence>
<dbReference type="PANTHER" id="PTHR12655">
    <property type="entry name" value="ACYL-COA THIOESTERASE"/>
    <property type="match status" value="1"/>
</dbReference>
<dbReference type="SUPFAM" id="SSF54637">
    <property type="entry name" value="Thioesterase/thiol ester dehydrase-isomerase"/>
    <property type="match status" value="2"/>
</dbReference>
<protein>
    <recommendedName>
        <fullName evidence="5">HotDog ACOT-type domain-containing protein</fullName>
    </recommendedName>
</protein>
<organism evidence="6 7">
    <name type="scientific">Drosophila mojavensis</name>
    <name type="common">Fruit fly</name>
    <dbReference type="NCBI Taxonomy" id="7230"/>
    <lineage>
        <taxon>Eukaryota</taxon>
        <taxon>Metazoa</taxon>
        <taxon>Ecdysozoa</taxon>
        <taxon>Arthropoda</taxon>
        <taxon>Hexapoda</taxon>
        <taxon>Insecta</taxon>
        <taxon>Pterygota</taxon>
        <taxon>Neoptera</taxon>
        <taxon>Endopterygota</taxon>
        <taxon>Diptera</taxon>
        <taxon>Brachycera</taxon>
        <taxon>Muscomorpha</taxon>
        <taxon>Ephydroidea</taxon>
        <taxon>Drosophilidae</taxon>
        <taxon>Drosophila</taxon>
    </lineage>
</organism>
<dbReference type="EMBL" id="CH933807">
    <property type="protein sequence ID" value="EDW12555.2"/>
    <property type="molecule type" value="Genomic_DNA"/>
</dbReference>
<keyword evidence="3" id="KW-0378">Hydrolase</keyword>
<dbReference type="PANTHER" id="PTHR12655:SF0">
    <property type="entry name" value="ACYL-COENZYME A THIOESTERASE 9, MITOCHONDRIAL"/>
    <property type="match status" value="1"/>
</dbReference>
<proteinExistence type="inferred from homology"/>
<dbReference type="OrthoDB" id="331699at2759"/>
<dbReference type="CDD" id="cd03442">
    <property type="entry name" value="BFIT_BACH"/>
    <property type="match status" value="2"/>
</dbReference>
<accession>B4KJV2</accession>
<sequence length="466" mass="53580">MVRLLRRPRSVLAASRFLRSRCKTRLVVCSQNLHHSAARCHWHDTCEFDAFQSGHCSGTMSDVSKNIRKQIGLEPGYYTIPKCRANLLKYTPKREDLPSRSMTESFTTAILPLSSSSYRERYVNHLRRVRMGRLMEELDLFAVWICHRHTSVPTLPKGIPLPYIFVTVLVESVEFSNSNKISASEDISLCGHVSWTGMTSMEITIYMQQNFRTILKAIFVVVARNATNTASAPINPLAPANEKEKACYLESVKRSEAREQKHSKNALYIRPTKEDEKLMFEIFKRTQGTNANDMYNLELPANCRWMSESNQTTLLRAFPDNRNLHNHIFGGFVMRTAVEISSITACLYAGGRPLIECISDVAFYSPLKVNSFIKLTAYVVYTYKKYIQLLTIVEVLQENSSSHLTTNALFLIYKAERNVQEVLPITYEESLCYINGRKKFRAFQKLRQDRLTNLKQFQKTEKSDSQ</sequence>
<dbReference type="InParanoid" id="B4KJV2"/>
<dbReference type="AlphaFoldDB" id="B4KJV2"/>
<dbReference type="HOGENOM" id="CLU_032862_2_0_1"/>
<evidence type="ECO:0000313" key="7">
    <source>
        <dbReference type="Proteomes" id="UP000009192"/>
    </source>
</evidence>
<evidence type="ECO:0000259" key="5">
    <source>
        <dbReference type="PROSITE" id="PS51770"/>
    </source>
</evidence>